<comment type="caution">
    <text evidence="1">The sequence shown here is derived from an EMBL/GenBank/DDBJ whole genome shotgun (WGS) entry which is preliminary data.</text>
</comment>
<organism evidence="1 2">
    <name type="scientific">Crotalaria pallida</name>
    <name type="common">Smooth rattlebox</name>
    <name type="synonym">Crotalaria striata</name>
    <dbReference type="NCBI Taxonomy" id="3830"/>
    <lineage>
        <taxon>Eukaryota</taxon>
        <taxon>Viridiplantae</taxon>
        <taxon>Streptophyta</taxon>
        <taxon>Embryophyta</taxon>
        <taxon>Tracheophyta</taxon>
        <taxon>Spermatophyta</taxon>
        <taxon>Magnoliopsida</taxon>
        <taxon>eudicotyledons</taxon>
        <taxon>Gunneridae</taxon>
        <taxon>Pentapetalae</taxon>
        <taxon>rosids</taxon>
        <taxon>fabids</taxon>
        <taxon>Fabales</taxon>
        <taxon>Fabaceae</taxon>
        <taxon>Papilionoideae</taxon>
        <taxon>50 kb inversion clade</taxon>
        <taxon>genistoids sensu lato</taxon>
        <taxon>core genistoids</taxon>
        <taxon>Crotalarieae</taxon>
        <taxon>Crotalaria</taxon>
    </lineage>
</organism>
<name>A0AAN9EL85_CROPI</name>
<protein>
    <submittedName>
        <fullName evidence="1">Uncharacterized protein</fullName>
    </submittedName>
</protein>
<keyword evidence="2" id="KW-1185">Reference proteome</keyword>
<dbReference type="Proteomes" id="UP001372338">
    <property type="component" value="Unassembled WGS sequence"/>
</dbReference>
<evidence type="ECO:0000313" key="2">
    <source>
        <dbReference type="Proteomes" id="UP001372338"/>
    </source>
</evidence>
<proteinExistence type="predicted"/>
<reference evidence="1 2" key="1">
    <citation type="submission" date="2024-01" db="EMBL/GenBank/DDBJ databases">
        <title>The genomes of 5 underutilized Papilionoideae crops provide insights into root nodulation and disease resistanc.</title>
        <authorList>
            <person name="Yuan L."/>
        </authorList>
    </citation>
    <scope>NUCLEOTIDE SEQUENCE [LARGE SCALE GENOMIC DNA]</scope>
    <source>
        <strain evidence="1">ZHUSHIDOU_FW_LH</strain>
        <tissue evidence="1">Leaf</tissue>
    </source>
</reference>
<gene>
    <name evidence="1" type="ORF">RIF29_24936</name>
</gene>
<dbReference type="AlphaFoldDB" id="A0AAN9EL85"/>
<evidence type="ECO:0000313" key="1">
    <source>
        <dbReference type="EMBL" id="KAK7259332.1"/>
    </source>
</evidence>
<dbReference type="EMBL" id="JAYWIO010000005">
    <property type="protein sequence ID" value="KAK7259332.1"/>
    <property type="molecule type" value="Genomic_DNA"/>
</dbReference>
<accession>A0AAN9EL85</accession>
<sequence length="89" mass="10270">MLASITRVFNIFTAKKGQAIYTDLLALNKNGKEMFRRSGEADEEVMDEEFMEEDETGAVNERELFAKVEAFIGKFCKQSNMQRDECFNL</sequence>